<name>A0A1P8UCF4_9MICO</name>
<dbReference type="AlphaFoldDB" id="A0A1P8UCF4"/>
<gene>
    <name evidence="2" type="ORF">BOH66_05500</name>
</gene>
<proteinExistence type="predicted"/>
<dbReference type="STRING" id="36805.BOH66_05500"/>
<dbReference type="InterPro" id="IPR007569">
    <property type="entry name" value="DUF559"/>
</dbReference>
<sequence>MGRMCDARASVFTTSGMRAGGVSGTILTARIADGSLVRARRGVYVAPTICPALRAVAEHGGRAACITAARHLGLWVLTADHRAHVWLCSGQRSYHPSQACACVEHWDDGPRGAPASAPSLPRMLLQIYRCFGIEEFFVVLESALAAGMLGTSGMRWLRMHSNAAIREALALARNDADSGLESLLRWRLRRRGLRVRTQRQVFAVGRVDLLIGERLLVEADGVDNHGSPSHRHKDLVRDAHAASWGYITLRFDYAMIVHDWELVEAAILGALSTLEGAGVGRV</sequence>
<keyword evidence="3" id="KW-1185">Reference proteome</keyword>
<dbReference type="Gene3D" id="3.40.960.10">
    <property type="entry name" value="VSR Endonuclease"/>
    <property type="match status" value="1"/>
</dbReference>
<dbReference type="EMBL" id="CP018762">
    <property type="protein sequence ID" value="APZ35762.1"/>
    <property type="molecule type" value="Genomic_DNA"/>
</dbReference>
<evidence type="ECO:0000313" key="2">
    <source>
        <dbReference type="EMBL" id="APZ35762.1"/>
    </source>
</evidence>
<dbReference type="Pfam" id="PF04480">
    <property type="entry name" value="DUF559"/>
    <property type="match status" value="1"/>
</dbReference>
<protein>
    <recommendedName>
        <fullName evidence="1">DUF559 domain-containing protein</fullName>
    </recommendedName>
</protein>
<dbReference type="Proteomes" id="UP000187185">
    <property type="component" value="Chromosome"/>
</dbReference>
<feature type="domain" description="DUF559" evidence="1">
    <location>
        <begin position="180"/>
        <end position="271"/>
    </location>
</feature>
<accession>A0A1P8UCF4</accession>
<evidence type="ECO:0000259" key="1">
    <source>
        <dbReference type="Pfam" id="PF04480"/>
    </source>
</evidence>
<evidence type="ECO:0000313" key="3">
    <source>
        <dbReference type="Proteomes" id="UP000187185"/>
    </source>
</evidence>
<reference evidence="2 3" key="1">
    <citation type="submission" date="2016-12" db="EMBL/GenBank/DDBJ databases">
        <title>Complete genome sequence of Microbacterium aurum KACC 15219.</title>
        <authorList>
            <person name="Jung Y."/>
            <person name="Shin J.-H."/>
            <person name="Lee Y.-J."/>
            <person name="Yi H."/>
            <person name="Bahn Y.-S."/>
            <person name="Kim J.F."/>
            <person name="Lee D.-W."/>
        </authorList>
    </citation>
    <scope>NUCLEOTIDE SEQUENCE [LARGE SCALE GENOMIC DNA]</scope>
    <source>
        <strain evidence="2 3">KACC 15219</strain>
    </source>
</reference>
<dbReference type="KEGG" id="maur:BOH66_05500"/>
<dbReference type="SUPFAM" id="SSF52980">
    <property type="entry name" value="Restriction endonuclease-like"/>
    <property type="match status" value="1"/>
</dbReference>
<dbReference type="InterPro" id="IPR011335">
    <property type="entry name" value="Restrct_endonuc-II-like"/>
</dbReference>
<organism evidence="2 3">
    <name type="scientific">Microbacterium aurum</name>
    <dbReference type="NCBI Taxonomy" id="36805"/>
    <lineage>
        <taxon>Bacteria</taxon>
        <taxon>Bacillati</taxon>
        <taxon>Actinomycetota</taxon>
        <taxon>Actinomycetes</taxon>
        <taxon>Micrococcales</taxon>
        <taxon>Microbacteriaceae</taxon>
        <taxon>Microbacterium</taxon>
    </lineage>
</organism>